<dbReference type="AlphaFoldDB" id="A0A084EPY1"/>
<dbReference type="STRING" id="13690.AX777_01470"/>
<protein>
    <submittedName>
        <fullName evidence="2">Uncharacterized protein</fullName>
    </submittedName>
</protein>
<proteinExistence type="predicted"/>
<comment type="caution">
    <text evidence="2">The sequence shown here is derived from an EMBL/GenBank/DDBJ whole genome shotgun (WGS) entry which is preliminary data.</text>
</comment>
<sequence>MTTLLPTGFEALAPFADHWVIDGSIARAARRGDADPADRAAFFAAAAPLLDAALAHLDRHPIDALPLAEQRLMDMMMTLAHVSLTEEILGDQEPAHARQRQHMRITRTPAGA</sequence>
<feature type="region of interest" description="Disordered" evidence="1">
    <location>
        <begin position="91"/>
        <end position="112"/>
    </location>
</feature>
<reference evidence="2 3" key="1">
    <citation type="submission" date="2014-03" db="EMBL/GenBank/DDBJ databases">
        <title>Genome sequence of Sphingobium yanoikuyae B1.</title>
        <authorList>
            <person name="Gan H.M."/>
            <person name="Gan H.Y."/>
            <person name="Savka M.A."/>
        </authorList>
    </citation>
    <scope>NUCLEOTIDE SEQUENCE [LARGE SCALE GENOMIC DNA]</scope>
    <source>
        <strain evidence="2 3">B1</strain>
    </source>
</reference>
<dbReference type="RefSeq" id="WP_037517909.1">
    <property type="nucleotide sequence ID" value="NZ_JGVR01000005.1"/>
</dbReference>
<evidence type="ECO:0000313" key="2">
    <source>
        <dbReference type="EMBL" id="KEZ20023.1"/>
    </source>
</evidence>
<organism evidence="2 3">
    <name type="scientific">Sphingobium yanoikuyae</name>
    <name type="common">Sphingomonas yanoikuyae</name>
    <dbReference type="NCBI Taxonomy" id="13690"/>
    <lineage>
        <taxon>Bacteria</taxon>
        <taxon>Pseudomonadati</taxon>
        <taxon>Pseudomonadota</taxon>
        <taxon>Alphaproteobacteria</taxon>
        <taxon>Sphingomonadales</taxon>
        <taxon>Sphingomonadaceae</taxon>
        <taxon>Sphingobium</taxon>
    </lineage>
</organism>
<name>A0A084EPY1_SPHYA</name>
<dbReference type="Proteomes" id="UP000028534">
    <property type="component" value="Unassembled WGS sequence"/>
</dbReference>
<dbReference type="EMBL" id="JGVR01000005">
    <property type="protein sequence ID" value="KEZ20023.1"/>
    <property type="molecule type" value="Genomic_DNA"/>
</dbReference>
<dbReference type="PATRIC" id="fig|13690.10.peg.1267"/>
<evidence type="ECO:0000256" key="1">
    <source>
        <dbReference type="SAM" id="MobiDB-lite"/>
    </source>
</evidence>
<evidence type="ECO:0000313" key="3">
    <source>
        <dbReference type="Proteomes" id="UP000028534"/>
    </source>
</evidence>
<gene>
    <name evidence="2" type="ORF">CP98_01227</name>
</gene>
<accession>A0A084EPY1</accession>